<evidence type="ECO:0000256" key="12">
    <source>
        <dbReference type="NCBIfam" id="TIGR00416"/>
    </source>
</evidence>
<evidence type="ECO:0000313" key="14">
    <source>
        <dbReference type="EMBL" id="QCI87260.1"/>
    </source>
</evidence>
<evidence type="ECO:0000256" key="1">
    <source>
        <dbReference type="ARBA" id="ARBA00022723"/>
    </source>
</evidence>
<evidence type="ECO:0000256" key="2">
    <source>
        <dbReference type="ARBA" id="ARBA00022741"/>
    </source>
</evidence>
<dbReference type="Pfam" id="PF13481">
    <property type="entry name" value="AAA_25"/>
    <property type="match status" value="1"/>
</dbReference>
<keyword evidence="8 11" id="KW-0346">Stress response</keyword>
<evidence type="ECO:0000256" key="13">
    <source>
        <dbReference type="RuleBase" id="RU003555"/>
    </source>
</evidence>
<dbReference type="InterPro" id="IPR027417">
    <property type="entry name" value="P-loop_NTPase"/>
</dbReference>
<accession>A0A4D7CZW8</accession>
<dbReference type="EMBL" id="CP039712">
    <property type="protein sequence ID" value="QCI87260.1"/>
    <property type="molecule type" value="Genomic_DNA"/>
</dbReference>
<keyword evidence="7 11" id="KW-0067">ATP-binding</keyword>
<proteinExistence type="inferred from homology"/>
<evidence type="ECO:0000256" key="4">
    <source>
        <dbReference type="ARBA" id="ARBA00022771"/>
    </source>
</evidence>
<dbReference type="GO" id="GO:0008270">
    <property type="term" value="F:zinc ion binding"/>
    <property type="evidence" value="ECO:0007669"/>
    <property type="project" value="UniProtKB-KW"/>
</dbReference>
<keyword evidence="5" id="KW-0378">Hydrolase</keyword>
<dbReference type="GO" id="GO:0140664">
    <property type="term" value="F:ATP-dependent DNA damage sensor activity"/>
    <property type="evidence" value="ECO:0007669"/>
    <property type="project" value="InterPro"/>
</dbReference>
<dbReference type="KEGG" id="vao:FA707_10110"/>
<dbReference type="AlphaFoldDB" id="A0A4D7CZW8"/>
<keyword evidence="6 13" id="KW-0862">Zinc</keyword>
<dbReference type="Pfam" id="PF13541">
    <property type="entry name" value="ChlI"/>
    <property type="match status" value="1"/>
</dbReference>
<reference evidence="14 15" key="1">
    <citation type="submission" date="2019-04" db="EMBL/GenBank/DDBJ databases">
        <title>Vagococcus sp. nov., isolated from faeces of yaks (Bos grunniens).</title>
        <authorList>
            <person name="Ge Y."/>
        </authorList>
    </citation>
    <scope>NUCLEOTIDE SEQUENCE [LARGE SCALE GENOMIC DNA]</scope>
    <source>
        <strain evidence="14 15">MN-17</strain>
    </source>
</reference>
<evidence type="ECO:0000256" key="8">
    <source>
        <dbReference type="ARBA" id="ARBA00023016"/>
    </source>
</evidence>
<dbReference type="GO" id="GO:0016787">
    <property type="term" value="F:hydrolase activity"/>
    <property type="evidence" value="ECO:0007669"/>
    <property type="project" value="UniProtKB-KW"/>
</dbReference>
<dbReference type="PROSITE" id="PS50162">
    <property type="entry name" value="RECA_2"/>
    <property type="match status" value="1"/>
</dbReference>
<keyword evidence="3 11" id="KW-0227">DNA damage</keyword>
<dbReference type="OrthoDB" id="9803906at2"/>
<keyword evidence="2 11" id="KW-0547">Nucleotide-binding</keyword>
<organism evidence="14 15">
    <name type="scientific">Vagococcus zengguangii</name>
    <dbReference type="NCBI Taxonomy" id="2571750"/>
    <lineage>
        <taxon>Bacteria</taxon>
        <taxon>Bacillati</taxon>
        <taxon>Bacillota</taxon>
        <taxon>Bacilli</taxon>
        <taxon>Lactobacillales</taxon>
        <taxon>Enterococcaceae</taxon>
        <taxon>Vagococcus</taxon>
    </lineage>
</organism>
<evidence type="ECO:0000256" key="5">
    <source>
        <dbReference type="ARBA" id="ARBA00022801"/>
    </source>
</evidence>
<keyword evidence="1 11" id="KW-0479">Metal-binding</keyword>
<dbReference type="Gene3D" id="3.40.50.300">
    <property type="entry name" value="P-loop containing nucleotide triphosphate hydrolases"/>
    <property type="match status" value="1"/>
</dbReference>
<name>A0A4D7CZW8_9ENTE</name>
<dbReference type="SMART" id="SM00382">
    <property type="entry name" value="AAA"/>
    <property type="match status" value="1"/>
</dbReference>
<dbReference type="FunFam" id="3.40.50.300:FF:000050">
    <property type="entry name" value="DNA repair protein RadA"/>
    <property type="match status" value="1"/>
</dbReference>
<dbReference type="InterPro" id="IPR014721">
    <property type="entry name" value="Ribsml_uS5_D2-typ_fold_subgr"/>
</dbReference>
<feature type="region of interest" description="Lon-protease-like" evidence="11">
    <location>
        <begin position="353"/>
        <end position="456"/>
    </location>
</feature>
<dbReference type="Proteomes" id="UP000298615">
    <property type="component" value="Chromosome"/>
</dbReference>
<evidence type="ECO:0000256" key="9">
    <source>
        <dbReference type="ARBA" id="ARBA00023125"/>
    </source>
</evidence>
<feature type="short sequence motif" description="RadA KNRFG motif" evidence="11">
    <location>
        <begin position="254"/>
        <end position="258"/>
    </location>
</feature>
<protein>
    <recommendedName>
        <fullName evidence="11 12">DNA repair protein RadA</fullName>
    </recommendedName>
</protein>
<dbReference type="InterPro" id="IPR004504">
    <property type="entry name" value="DNA_repair_RadA"/>
</dbReference>
<dbReference type="InterPro" id="IPR020568">
    <property type="entry name" value="Ribosomal_Su5_D2-typ_SF"/>
</dbReference>
<gene>
    <name evidence="11 14" type="primary">radA</name>
    <name evidence="14" type="ORF">FA707_10110</name>
</gene>
<comment type="similarity">
    <text evidence="11 13">Belongs to the RecA family. RadA subfamily.</text>
</comment>
<dbReference type="HAMAP" id="MF_01498">
    <property type="entry name" value="RadA_bact"/>
    <property type="match status" value="1"/>
</dbReference>
<keyword evidence="4 13" id="KW-0863">Zinc-finger</keyword>
<keyword evidence="9 11" id="KW-0238">DNA-binding</keyword>
<dbReference type="GO" id="GO:0005524">
    <property type="term" value="F:ATP binding"/>
    <property type="evidence" value="ECO:0007669"/>
    <property type="project" value="UniProtKB-UniRule"/>
</dbReference>
<evidence type="ECO:0000256" key="6">
    <source>
        <dbReference type="ARBA" id="ARBA00022833"/>
    </source>
</evidence>
<evidence type="ECO:0000256" key="10">
    <source>
        <dbReference type="ARBA" id="ARBA00023204"/>
    </source>
</evidence>
<dbReference type="Gene3D" id="3.30.230.10">
    <property type="match status" value="1"/>
</dbReference>
<keyword evidence="15" id="KW-1185">Reference proteome</keyword>
<comment type="function">
    <text evidence="13">DNA-dependent ATPase involved in processing of recombination intermediates, plays a role in repairing DNA breaks. Stimulates the branch migration of RecA-mediated strand transfer reactions, allowing the 3' invading strand to extend heteroduplex DNA faster. Binds ssDNA in the presence of ADP but not other nucleotides, has ATPase activity that is stimulated by ssDNA and various branched DNA structures, but inhibited by SSB. Does not have RecA's homology-searching function.</text>
</comment>
<evidence type="ECO:0000256" key="3">
    <source>
        <dbReference type="ARBA" id="ARBA00022763"/>
    </source>
</evidence>
<sequence>MAKKAKTHFECQACGYISPQYLGRCPNCGTWNEMMEVKEQVESARNSRVDLTGKQAKPQTLGEVTTSKTPRVKTRMDELNRVLGGGVVPGSLVLIGGDPGIGKSTLLLQVSQQLHLSGGKVLYVSGEESAEQIKMRAERLTVEGNDFYVYPETDMSLIRQTIETLKPDYVIIDSIQTMMQPEITSASGSVSQVRETTAELMKIAKSNQIAIFIVGHVTKEGALAGPRMLEHMVDTVLYFEGDRHHTFRILRAVKNRFGSTNEIGIFEMQERGLVEVTNPSEVFLEERLDGATGSAIVVSMEGSRPILAEVQALVSPTLFGNARRTATGLDYNRVTLIMAVLEKRAGLLLQNQDAYLKAAGGVKLDEPAIDLAIAMSIASSYKDRGTDASECFIGEIGLTGEIRRVNRIDHRVKEAQKLGFKKVYVPVNNLHGWEPPTDIEVVGVSTLSEALKRVFG</sequence>
<keyword evidence="10 11" id="KW-0234">DNA repair</keyword>
<evidence type="ECO:0000256" key="11">
    <source>
        <dbReference type="HAMAP-Rule" id="MF_01498"/>
    </source>
</evidence>
<evidence type="ECO:0000313" key="15">
    <source>
        <dbReference type="Proteomes" id="UP000298615"/>
    </source>
</evidence>
<feature type="binding site" evidence="11">
    <location>
        <begin position="97"/>
        <end position="104"/>
    </location>
    <ligand>
        <name>ATP</name>
        <dbReference type="ChEBI" id="CHEBI:30616"/>
    </ligand>
</feature>
<dbReference type="GO" id="GO:0005829">
    <property type="term" value="C:cytosol"/>
    <property type="evidence" value="ECO:0007669"/>
    <property type="project" value="TreeGrafter"/>
</dbReference>
<dbReference type="InterPro" id="IPR041166">
    <property type="entry name" value="Rubredoxin_2"/>
</dbReference>
<dbReference type="PANTHER" id="PTHR32472:SF10">
    <property type="entry name" value="DNA REPAIR PROTEIN RADA-LIKE PROTEIN"/>
    <property type="match status" value="1"/>
</dbReference>
<comment type="domain">
    <text evidence="11">The middle region has homology to RecA with ATPase motifs including the RadA KNRFG motif, while the C-terminus is homologous to Lon protease.</text>
</comment>
<dbReference type="InterPro" id="IPR003593">
    <property type="entry name" value="AAA+_ATPase"/>
</dbReference>
<dbReference type="SUPFAM" id="SSF52540">
    <property type="entry name" value="P-loop containing nucleoside triphosphate hydrolases"/>
    <property type="match status" value="1"/>
</dbReference>
<dbReference type="CDD" id="cd01121">
    <property type="entry name" value="RadA_SMS_N"/>
    <property type="match status" value="1"/>
</dbReference>
<dbReference type="Pfam" id="PF18073">
    <property type="entry name" value="Zn_ribbon_LapB"/>
    <property type="match status" value="1"/>
</dbReference>
<comment type="function">
    <text evidence="11">Plays a role in repairing double-strand DNA breaks, probably involving stabilizing or processing branched DNA or blocked replication forks.</text>
</comment>
<dbReference type="GO" id="GO:0003684">
    <property type="term" value="F:damaged DNA binding"/>
    <property type="evidence" value="ECO:0007669"/>
    <property type="project" value="InterPro"/>
</dbReference>
<dbReference type="NCBIfam" id="TIGR00416">
    <property type="entry name" value="sms"/>
    <property type="match status" value="1"/>
</dbReference>
<dbReference type="GO" id="GO:0000725">
    <property type="term" value="P:recombinational repair"/>
    <property type="evidence" value="ECO:0007669"/>
    <property type="project" value="UniProtKB-UniRule"/>
</dbReference>
<dbReference type="FunFam" id="3.30.230.10:FF:000031">
    <property type="entry name" value="DNA repair protein RadA"/>
    <property type="match status" value="1"/>
</dbReference>
<dbReference type="SUPFAM" id="SSF54211">
    <property type="entry name" value="Ribosomal protein S5 domain 2-like"/>
    <property type="match status" value="1"/>
</dbReference>
<evidence type="ECO:0000256" key="7">
    <source>
        <dbReference type="ARBA" id="ARBA00022840"/>
    </source>
</evidence>
<dbReference type="PRINTS" id="PR01874">
    <property type="entry name" value="DNAREPAIRADA"/>
</dbReference>
<dbReference type="PANTHER" id="PTHR32472">
    <property type="entry name" value="DNA REPAIR PROTEIN RADA"/>
    <property type="match status" value="1"/>
</dbReference>
<dbReference type="RefSeq" id="WP_136954082.1">
    <property type="nucleotide sequence ID" value="NZ_CP039712.1"/>
</dbReference>
<dbReference type="InterPro" id="IPR020588">
    <property type="entry name" value="RecA_ATP-bd"/>
</dbReference>